<accession>A0ABX7S9A2</accession>
<dbReference type="PANTHER" id="PTHR42990:SF1">
    <property type="entry name" value="AAA+ ATPASE DOMAIN-CONTAINING PROTEIN"/>
    <property type="match status" value="1"/>
</dbReference>
<dbReference type="PANTHER" id="PTHR42990">
    <property type="entry name" value="ATPASE"/>
    <property type="match status" value="1"/>
</dbReference>
<dbReference type="RefSeq" id="WP_207567183.1">
    <property type="nucleotide sequence ID" value="NZ_CP071446.1"/>
</dbReference>
<evidence type="ECO:0000259" key="1">
    <source>
        <dbReference type="Pfam" id="PF13173"/>
    </source>
</evidence>
<keyword evidence="2" id="KW-0547">Nucleotide-binding</keyword>
<proteinExistence type="predicted"/>
<dbReference type="SUPFAM" id="SSF52540">
    <property type="entry name" value="P-loop containing nucleoside triphosphate hydrolases"/>
    <property type="match status" value="1"/>
</dbReference>
<keyword evidence="3" id="KW-1185">Reference proteome</keyword>
<dbReference type="GO" id="GO:0005524">
    <property type="term" value="F:ATP binding"/>
    <property type="evidence" value="ECO:0007669"/>
    <property type="project" value="UniProtKB-KW"/>
</dbReference>
<protein>
    <submittedName>
        <fullName evidence="2">ATP-binding protein</fullName>
    </submittedName>
</protein>
<evidence type="ECO:0000313" key="3">
    <source>
        <dbReference type="Proteomes" id="UP000671862"/>
    </source>
</evidence>
<keyword evidence="2" id="KW-0067">ATP-binding</keyword>
<dbReference type="Pfam" id="PF13173">
    <property type="entry name" value="AAA_14"/>
    <property type="match status" value="1"/>
</dbReference>
<evidence type="ECO:0000313" key="2">
    <source>
        <dbReference type="EMBL" id="QTA38466.1"/>
    </source>
</evidence>
<dbReference type="InterPro" id="IPR041682">
    <property type="entry name" value="AAA_14"/>
</dbReference>
<gene>
    <name evidence="2" type="ORF">JYK00_02775</name>
</gene>
<organism evidence="2 3">
    <name type="scientific">Thermosipho ferrireducens</name>
    <dbReference type="NCBI Taxonomy" id="2571116"/>
    <lineage>
        <taxon>Bacteria</taxon>
        <taxon>Thermotogati</taxon>
        <taxon>Thermotogota</taxon>
        <taxon>Thermotogae</taxon>
        <taxon>Thermotogales</taxon>
        <taxon>Fervidobacteriaceae</taxon>
        <taxon>Thermosipho</taxon>
    </lineage>
</organism>
<reference evidence="2 3" key="1">
    <citation type="submission" date="2021-03" db="EMBL/GenBank/DDBJ databases">
        <title>Thermosipho ferrireducens sp.nov., an anaerobic thermophilic iron-reducing bacterium isolated from a deep-sea hydrothermal sulfide deposits.</title>
        <authorList>
            <person name="Zeng X."/>
            <person name="Chen Y."/>
            <person name="Shao Z."/>
        </authorList>
    </citation>
    <scope>NUCLEOTIDE SEQUENCE [LARGE SCALE GENOMIC DNA]</scope>
    <source>
        <strain evidence="2 3">JL129W03</strain>
    </source>
</reference>
<feature type="domain" description="AAA" evidence="1">
    <location>
        <begin position="35"/>
        <end position="157"/>
    </location>
</feature>
<dbReference type="Proteomes" id="UP000671862">
    <property type="component" value="Chromosome"/>
</dbReference>
<dbReference type="InterPro" id="IPR027417">
    <property type="entry name" value="P-loop_NTPase"/>
</dbReference>
<name>A0ABX7S9A2_9BACT</name>
<dbReference type="EMBL" id="CP071446">
    <property type="protein sequence ID" value="QTA38466.1"/>
    <property type="molecule type" value="Genomic_DNA"/>
</dbReference>
<sequence>MDIIPELVGIQTNIAKKVPLKFKRYLYKKINWDYNVITIMGARGTGKTTMVLQYYIENINRPDKMLYISADNPLVLREGLYDIAMEYFKYGGESLIIDEVHKYPDWSLQIKAICDAYPDKKLIILGSSKLEISTQKGDLSRRTLVYNLHPLSFREYLEIITEEKFEKITLEDLLNNHVYFASKLTKKVKNILLHFKNFLRFGCFPFFIGLKEEDYHSLTRNILDKVIYEDIPSLKILKSETILPLKKLIAFIADSNIPTFSVSSITKELGVSKETVYELFELLQKADILRIIRTKRASLRSIKNAKIFFLSPNFYYAIMKERWIRNPKPGNIRESFFVSQLESKKLYIPPSGDFLVEDNKKEYIFEIGGKSKGKKQISNLENAYILRDNIEIGFGNIIPLYLIGFLY</sequence>